<reference evidence="2 3" key="1">
    <citation type="journal article" date="2014" name="Genome Announc.">
        <title>Draft Genome Sequence of Xylella fastidiosa Pear Leaf Scorch Strain in Taiwan.</title>
        <authorList>
            <person name="Su C.C."/>
            <person name="Deng W.L."/>
            <person name="Jan F.J."/>
            <person name="Chang C.J."/>
            <person name="Huang H."/>
            <person name="Chen J."/>
        </authorList>
    </citation>
    <scope>NUCLEOTIDE SEQUENCE [LARGE SCALE GENOMIC DNA]</scope>
    <source>
        <strain evidence="2 3">PLS229</strain>
    </source>
</reference>
<feature type="compositionally biased region" description="Polar residues" evidence="1">
    <location>
        <begin position="13"/>
        <end position="22"/>
    </location>
</feature>
<evidence type="ECO:0000313" key="3">
    <source>
        <dbReference type="Proteomes" id="UP000020406"/>
    </source>
</evidence>
<protein>
    <submittedName>
        <fullName evidence="2">Uncharacterized protein</fullName>
    </submittedName>
</protein>
<proteinExistence type="predicted"/>
<evidence type="ECO:0000256" key="1">
    <source>
        <dbReference type="SAM" id="MobiDB-lite"/>
    </source>
</evidence>
<evidence type="ECO:0000313" key="2">
    <source>
        <dbReference type="EMBL" id="EWS77689.1"/>
    </source>
</evidence>
<dbReference type="Proteomes" id="UP000020406">
    <property type="component" value="Unassembled WGS sequence"/>
</dbReference>
<name>Z9JHN9_9GAMM</name>
<gene>
    <name evidence="2" type="ORF">AF72_09760</name>
</gene>
<dbReference type="AlphaFoldDB" id="Z9JHN9"/>
<dbReference type="EMBL" id="JDSQ01000016">
    <property type="protein sequence ID" value="EWS77689.1"/>
    <property type="molecule type" value="Genomic_DNA"/>
</dbReference>
<sequence length="50" mass="4720">MAGAGQALISAPINATQDSSNLPGGACAITSANDAASKVGIEPVGSGHLQ</sequence>
<comment type="caution">
    <text evidence="2">The sequence shown here is derived from an EMBL/GenBank/DDBJ whole genome shotgun (WGS) entry which is preliminary data.</text>
</comment>
<dbReference type="PATRIC" id="fig|1444770.3.peg.2319"/>
<feature type="region of interest" description="Disordered" evidence="1">
    <location>
        <begin position="1"/>
        <end position="25"/>
    </location>
</feature>
<accession>Z9JHN9</accession>
<organism evidence="2 3">
    <name type="scientific">Xylella taiwanensis</name>
    <dbReference type="NCBI Taxonomy" id="1444770"/>
    <lineage>
        <taxon>Bacteria</taxon>
        <taxon>Pseudomonadati</taxon>
        <taxon>Pseudomonadota</taxon>
        <taxon>Gammaproteobacteria</taxon>
        <taxon>Lysobacterales</taxon>
        <taxon>Lysobacteraceae</taxon>
        <taxon>Xylella</taxon>
    </lineage>
</organism>